<sequence length="105" mass="12241">MNSTSNLNLKASESQGIKYLHSTNWDPQTSTEELTNYLQVIIPSLRLEKLNSRYPQEYASFKLSVPNSELNKIMKPEIWPSGVLINEFFPSKRLNQYTQQFNDQK</sequence>
<organism evidence="1 2">
    <name type="scientific">Psylliodes chrysocephalus</name>
    <dbReference type="NCBI Taxonomy" id="3402493"/>
    <lineage>
        <taxon>Eukaryota</taxon>
        <taxon>Metazoa</taxon>
        <taxon>Ecdysozoa</taxon>
        <taxon>Arthropoda</taxon>
        <taxon>Hexapoda</taxon>
        <taxon>Insecta</taxon>
        <taxon>Pterygota</taxon>
        <taxon>Neoptera</taxon>
        <taxon>Endopterygota</taxon>
        <taxon>Coleoptera</taxon>
        <taxon>Polyphaga</taxon>
        <taxon>Cucujiformia</taxon>
        <taxon>Chrysomeloidea</taxon>
        <taxon>Chrysomelidae</taxon>
        <taxon>Galerucinae</taxon>
        <taxon>Alticini</taxon>
        <taxon>Psylliodes</taxon>
    </lineage>
</organism>
<dbReference type="AlphaFoldDB" id="A0A9P0GDQ1"/>
<dbReference type="OrthoDB" id="6781724at2759"/>
<gene>
    <name evidence="1" type="ORF">PSYICH_LOCUS10500</name>
</gene>
<reference evidence="1" key="1">
    <citation type="submission" date="2022-01" db="EMBL/GenBank/DDBJ databases">
        <authorList>
            <person name="King R."/>
        </authorList>
    </citation>
    <scope>NUCLEOTIDE SEQUENCE</scope>
</reference>
<evidence type="ECO:0000313" key="1">
    <source>
        <dbReference type="EMBL" id="CAH1109638.1"/>
    </source>
</evidence>
<name>A0A9P0GDQ1_9CUCU</name>
<proteinExistence type="predicted"/>
<evidence type="ECO:0000313" key="2">
    <source>
        <dbReference type="Proteomes" id="UP001153636"/>
    </source>
</evidence>
<accession>A0A9P0GDQ1</accession>
<protein>
    <submittedName>
        <fullName evidence="1">Uncharacterized protein</fullName>
    </submittedName>
</protein>
<dbReference type="Proteomes" id="UP001153636">
    <property type="component" value="Chromosome 4"/>
</dbReference>
<dbReference type="EMBL" id="OV651816">
    <property type="protein sequence ID" value="CAH1109638.1"/>
    <property type="molecule type" value="Genomic_DNA"/>
</dbReference>
<keyword evidence="2" id="KW-1185">Reference proteome</keyword>